<dbReference type="Pfam" id="PF00085">
    <property type="entry name" value="Thioredoxin"/>
    <property type="match status" value="1"/>
</dbReference>
<dbReference type="CDD" id="cd02947">
    <property type="entry name" value="TRX_family"/>
    <property type="match status" value="1"/>
</dbReference>
<reference evidence="2 3" key="1">
    <citation type="submission" date="2018-07" db="EMBL/GenBank/DDBJ databases">
        <title>Genomic Encyclopedia of Type Strains, Phase IV (KMG-IV): sequencing the most valuable type-strain genomes for metagenomic binning, comparative biology and taxonomic classification.</title>
        <authorList>
            <person name="Goeker M."/>
        </authorList>
    </citation>
    <scope>NUCLEOTIDE SEQUENCE [LARGE SCALE GENOMIC DNA]</scope>
    <source>
        <strain evidence="2 3">DSM 21634</strain>
    </source>
</reference>
<organism evidence="2 3">
    <name type="scientific">Pseudorhodoferax soli</name>
    <dbReference type="NCBI Taxonomy" id="545864"/>
    <lineage>
        <taxon>Bacteria</taxon>
        <taxon>Pseudomonadati</taxon>
        <taxon>Pseudomonadota</taxon>
        <taxon>Betaproteobacteria</taxon>
        <taxon>Burkholderiales</taxon>
        <taxon>Comamonadaceae</taxon>
    </lineage>
</organism>
<dbReference type="RefSeq" id="WP_114472041.1">
    <property type="nucleotide sequence ID" value="NZ_QPJK01000013.1"/>
</dbReference>
<dbReference type="InterPro" id="IPR036249">
    <property type="entry name" value="Thioredoxin-like_sf"/>
</dbReference>
<dbReference type="OrthoDB" id="8521206at2"/>
<dbReference type="EMBL" id="QPJK01000013">
    <property type="protein sequence ID" value="RCW65264.1"/>
    <property type="molecule type" value="Genomic_DNA"/>
</dbReference>
<proteinExistence type="predicted"/>
<protein>
    <submittedName>
        <fullName evidence="2">Thioredoxin</fullName>
    </submittedName>
</protein>
<dbReference type="Proteomes" id="UP000252884">
    <property type="component" value="Unassembled WGS sequence"/>
</dbReference>
<dbReference type="Gene3D" id="3.40.30.10">
    <property type="entry name" value="Glutaredoxin"/>
    <property type="match status" value="1"/>
</dbReference>
<accession>A0A368XGX6</accession>
<gene>
    <name evidence="2" type="ORF">DES41_113188</name>
</gene>
<feature type="domain" description="Thioredoxin" evidence="1">
    <location>
        <begin position="18"/>
        <end position="75"/>
    </location>
</feature>
<dbReference type="InterPro" id="IPR013766">
    <property type="entry name" value="Thioredoxin_domain"/>
</dbReference>
<name>A0A368XGX6_9BURK</name>
<dbReference type="SUPFAM" id="SSF52833">
    <property type="entry name" value="Thioredoxin-like"/>
    <property type="match status" value="1"/>
</dbReference>
<dbReference type="AlphaFoldDB" id="A0A368XGX6"/>
<evidence type="ECO:0000313" key="3">
    <source>
        <dbReference type="Proteomes" id="UP000252884"/>
    </source>
</evidence>
<keyword evidence="3" id="KW-1185">Reference proteome</keyword>
<comment type="caution">
    <text evidence="2">The sequence shown here is derived from an EMBL/GenBank/DDBJ whole genome shotgun (WGS) entry which is preliminary data.</text>
</comment>
<evidence type="ECO:0000313" key="2">
    <source>
        <dbReference type="EMBL" id="RCW65264.1"/>
    </source>
</evidence>
<evidence type="ECO:0000259" key="1">
    <source>
        <dbReference type="Pfam" id="PF00085"/>
    </source>
</evidence>
<sequence>MPATDPSPRSAARHVYCLCAEWCGVCREWRARFDALAAAHPQDHFVWVDVDAQEAVLDVMDIETFPVLLIAQEGEPLFCGPVLPTAGVAERLLQGLQRPAAGVDPVAQQLLALLQPR</sequence>